<dbReference type="GO" id="GO:0008168">
    <property type="term" value="F:methyltransferase activity"/>
    <property type="evidence" value="ECO:0007669"/>
    <property type="project" value="UniProtKB-KW"/>
</dbReference>
<organism evidence="2 3">
    <name type="scientific">Denitromonas iodatirespirans</name>
    <dbReference type="NCBI Taxonomy" id="2795389"/>
    <lineage>
        <taxon>Bacteria</taxon>
        <taxon>Pseudomonadati</taxon>
        <taxon>Pseudomonadota</taxon>
        <taxon>Betaproteobacteria</taxon>
        <taxon>Rhodocyclales</taxon>
        <taxon>Zoogloeaceae</taxon>
        <taxon>Denitromonas</taxon>
    </lineage>
</organism>
<dbReference type="SUPFAM" id="SSF53335">
    <property type="entry name" value="S-adenosyl-L-methionine-dependent methyltransferases"/>
    <property type="match status" value="1"/>
</dbReference>
<dbReference type="GO" id="GO:0032259">
    <property type="term" value="P:methylation"/>
    <property type="evidence" value="ECO:0007669"/>
    <property type="project" value="UniProtKB-KW"/>
</dbReference>
<dbReference type="AlphaFoldDB" id="A0A944DBL6"/>
<sequence length="278" mass="29468">MSGGFDTRRFKAMERAGFNRIAADYDDAAHLRASLQEALIAAAAPAPGEHWLDLASGPGLLARAMAPRLAPDGWVLATDIADGMLAHARRRLGPADGPVHFAAADAEHLCLADGRFDGASIGLGLFVFPHPERALAELHRVLKPGGRIALSVWGAAGTVPLIERAQQCIARLLPAPKVPRPSVFRFGEAAYLTATLQAAGFTDLRLEPHDFHCRFADAGAYWDAFLALAGGATEALSRLPAEMQQALRAAVAEDLTDLADTDGYHVPASTLIATARRA</sequence>
<name>A0A944DBL6_DENI1</name>
<evidence type="ECO:0000313" key="2">
    <source>
        <dbReference type="EMBL" id="MBT0959718.1"/>
    </source>
</evidence>
<accession>A0A944DBL6</accession>
<keyword evidence="2" id="KW-0489">Methyltransferase</keyword>
<dbReference type="PANTHER" id="PTHR43591:SF24">
    <property type="entry name" value="2-METHOXY-6-POLYPRENYL-1,4-BENZOQUINOL METHYLASE, MITOCHONDRIAL"/>
    <property type="match status" value="1"/>
</dbReference>
<dbReference type="InterPro" id="IPR029063">
    <property type="entry name" value="SAM-dependent_MTases_sf"/>
</dbReference>
<gene>
    <name evidence="2" type="ORF">I8J34_00920</name>
</gene>
<comment type="caution">
    <text evidence="2">The sequence shown here is derived from an EMBL/GenBank/DDBJ whole genome shotgun (WGS) entry which is preliminary data.</text>
</comment>
<dbReference type="Proteomes" id="UP000694660">
    <property type="component" value="Unassembled WGS sequence"/>
</dbReference>
<evidence type="ECO:0000313" key="3">
    <source>
        <dbReference type="Proteomes" id="UP000694660"/>
    </source>
</evidence>
<dbReference type="Pfam" id="PF13649">
    <property type="entry name" value="Methyltransf_25"/>
    <property type="match status" value="1"/>
</dbReference>
<keyword evidence="2" id="KW-0808">Transferase</keyword>
<reference evidence="3" key="1">
    <citation type="journal article" date="2022" name="ISME J.">
        <title>Genetic and phylogenetic analysis of dissimilatory iodate-reducing bacteria identifies potential niches across the world's oceans.</title>
        <authorList>
            <person name="Reyes-Umana V."/>
            <person name="Henning Z."/>
            <person name="Lee K."/>
            <person name="Barnum T.P."/>
            <person name="Coates J.D."/>
        </authorList>
    </citation>
    <scope>NUCLEOTIDE SEQUENCE [LARGE SCALE GENOMIC DNA]</scope>
    <source>
        <strain evidence="3">IR12</strain>
    </source>
</reference>
<feature type="domain" description="Methyltransferase" evidence="1">
    <location>
        <begin position="52"/>
        <end position="146"/>
    </location>
</feature>
<dbReference type="EMBL" id="JAEKFT010000001">
    <property type="protein sequence ID" value="MBT0959718.1"/>
    <property type="molecule type" value="Genomic_DNA"/>
</dbReference>
<dbReference type="InterPro" id="IPR041698">
    <property type="entry name" value="Methyltransf_25"/>
</dbReference>
<dbReference type="PANTHER" id="PTHR43591">
    <property type="entry name" value="METHYLTRANSFERASE"/>
    <property type="match status" value="1"/>
</dbReference>
<protein>
    <submittedName>
        <fullName evidence="2">Methyltransferase domain-containing protein</fullName>
    </submittedName>
</protein>
<dbReference type="RefSeq" id="WP_214359473.1">
    <property type="nucleotide sequence ID" value="NZ_JAEKFT010000001.1"/>
</dbReference>
<dbReference type="CDD" id="cd02440">
    <property type="entry name" value="AdoMet_MTases"/>
    <property type="match status" value="1"/>
</dbReference>
<keyword evidence="3" id="KW-1185">Reference proteome</keyword>
<dbReference type="Gene3D" id="3.40.50.150">
    <property type="entry name" value="Vaccinia Virus protein VP39"/>
    <property type="match status" value="1"/>
</dbReference>
<proteinExistence type="predicted"/>
<evidence type="ECO:0000259" key="1">
    <source>
        <dbReference type="Pfam" id="PF13649"/>
    </source>
</evidence>